<accession>A0AAE0W4L4</accession>
<keyword evidence="6" id="KW-0675">Receptor</keyword>
<dbReference type="GO" id="GO:0016020">
    <property type="term" value="C:membrane"/>
    <property type="evidence" value="ECO:0007669"/>
    <property type="project" value="UniProtKB-SubCell"/>
</dbReference>
<protein>
    <recommendedName>
        <fullName evidence="10">G-protein coupled receptors family 1 profile domain-containing protein</fullName>
    </recommendedName>
</protein>
<feature type="region of interest" description="Disordered" evidence="8">
    <location>
        <begin position="408"/>
        <end position="429"/>
    </location>
</feature>
<dbReference type="EMBL" id="JAEAOA010001191">
    <property type="protein sequence ID" value="KAK3600884.1"/>
    <property type="molecule type" value="Genomic_DNA"/>
</dbReference>
<dbReference type="CDD" id="cd00637">
    <property type="entry name" value="7tm_classA_rhodopsin-like"/>
    <property type="match status" value="1"/>
</dbReference>
<keyword evidence="7" id="KW-0807">Transducer</keyword>
<dbReference type="InterPro" id="IPR000276">
    <property type="entry name" value="GPCR_Rhodpsn"/>
</dbReference>
<proteinExistence type="predicted"/>
<evidence type="ECO:0000259" key="10">
    <source>
        <dbReference type="PROSITE" id="PS50262"/>
    </source>
</evidence>
<feature type="transmembrane region" description="Helical" evidence="9">
    <location>
        <begin position="509"/>
        <end position="532"/>
    </location>
</feature>
<dbReference type="PANTHER" id="PTHR24243">
    <property type="entry name" value="G-PROTEIN COUPLED RECEPTOR"/>
    <property type="match status" value="1"/>
</dbReference>
<name>A0AAE0W4L4_9BIVA</name>
<dbReference type="Pfam" id="PF00001">
    <property type="entry name" value="7tm_1"/>
    <property type="match status" value="1"/>
</dbReference>
<feature type="transmembrane region" description="Helical" evidence="9">
    <location>
        <begin position="132"/>
        <end position="155"/>
    </location>
</feature>
<feature type="transmembrane region" description="Helical" evidence="9">
    <location>
        <begin position="478"/>
        <end position="503"/>
    </location>
</feature>
<reference evidence="11" key="2">
    <citation type="journal article" date="2021" name="Genome Biol. Evol.">
        <title>Developing a high-quality reference genome for a parasitic bivalve with doubly uniparental inheritance (Bivalvia: Unionida).</title>
        <authorList>
            <person name="Smith C.H."/>
        </authorList>
    </citation>
    <scope>NUCLEOTIDE SEQUENCE</scope>
    <source>
        <strain evidence="11">CHS0354</strain>
        <tissue evidence="11">Mantle</tissue>
    </source>
</reference>
<evidence type="ECO:0000256" key="7">
    <source>
        <dbReference type="ARBA" id="ARBA00023224"/>
    </source>
</evidence>
<dbReference type="PANTHER" id="PTHR24243:SF208">
    <property type="entry name" value="PYROKININ-1 RECEPTOR"/>
    <property type="match status" value="1"/>
</dbReference>
<evidence type="ECO:0000256" key="5">
    <source>
        <dbReference type="ARBA" id="ARBA00023136"/>
    </source>
</evidence>
<organism evidence="11 12">
    <name type="scientific">Potamilus streckersoni</name>
    <dbReference type="NCBI Taxonomy" id="2493646"/>
    <lineage>
        <taxon>Eukaryota</taxon>
        <taxon>Metazoa</taxon>
        <taxon>Spiralia</taxon>
        <taxon>Lophotrochozoa</taxon>
        <taxon>Mollusca</taxon>
        <taxon>Bivalvia</taxon>
        <taxon>Autobranchia</taxon>
        <taxon>Heteroconchia</taxon>
        <taxon>Palaeoheterodonta</taxon>
        <taxon>Unionida</taxon>
        <taxon>Unionoidea</taxon>
        <taxon>Unionidae</taxon>
        <taxon>Ambleminae</taxon>
        <taxon>Lampsilini</taxon>
        <taxon>Potamilus</taxon>
    </lineage>
</organism>
<evidence type="ECO:0000313" key="12">
    <source>
        <dbReference type="Proteomes" id="UP001195483"/>
    </source>
</evidence>
<dbReference type="Gene3D" id="1.20.1070.10">
    <property type="entry name" value="Rhodopsin 7-helix transmembrane proteins"/>
    <property type="match status" value="2"/>
</dbReference>
<feature type="transmembrane region" description="Helical" evidence="9">
    <location>
        <begin position="167"/>
        <end position="189"/>
    </location>
</feature>
<evidence type="ECO:0000256" key="9">
    <source>
        <dbReference type="SAM" id="Phobius"/>
    </source>
</evidence>
<gene>
    <name evidence="11" type="ORF">CHS0354_019233</name>
</gene>
<keyword evidence="2 9" id="KW-0812">Transmembrane</keyword>
<keyword evidence="4" id="KW-0297">G-protein coupled receptor</keyword>
<keyword evidence="5 9" id="KW-0472">Membrane</keyword>
<evidence type="ECO:0000256" key="3">
    <source>
        <dbReference type="ARBA" id="ARBA00022989"/>
    </source>
</evidence>
<evidence type="ECO:0000256" key="4">
    <source>
        <dbReference type="ARBA" id="ARBA00023040"/>
    </source>
</evidence>
<dbReference type="PROSITE" id="PS50262">
    <property type="entry name" value="G_PROTEIN_RECEP_F1_2"/>
    <property type="match status" value="1"/>
</dbReference>
<dbReference type="InterPro" id="IPR017452">
    <property type="entry name" value="GPCR_Rhodpsn_7TM"/>
</dbReference>
<feature type="transmembrane region" description="Helical" evidence="9">
    <location>
        <begin position="16"/>
        <end position="40"/>
    </location>
</feature>
<keyword evidence="12" id="KW-1185">Reference proteome</keyword>
<sequence>MNFTANSTEISSDIKTAYFCTLLSELCVGVTGNIMLLIVFRKMGPRSNIDCYIIFIAIIEIIVLLTTVPLYVIQKTDLWLTFGSELVCKLSHFEVQGLMMEVSILICIISMERVYAICKPSEIYIPRERVKYVILASSFAAFLASVPILVINWSVSEISCIIVPPLIFGSIFYAMMAIFFLAITIFILVSHTQIVLRIYNSGKRVSANDLRSKMANITTVDKEMIRFYQQNEITAIDSVVRRNDVRDQVGTAFLVRLEHIYVDTENPHVNVSDEDIYLKEGPEMNAHIACIKDNMEINHSVEVGFCAGISSAKTHTVQNKNSDVYKIQYPIENSAPNDDSKISVVEIKQTSENEEVRLGNIPIDRNTVTEVYLPGKVQEPPMGPSENNLEIPKLLETAFTGDNHHRCLNTVGDNSPENDGQKRSTGPGKSYKDIVILDRKQNPGNPASLYSKSRDQKANLFPSLNSRARKCIIHTTKLVFLLTLFHFSSWILDFSAFVLSFAFPGRFPVITMFLKPCYLINCCVNSFLYIGFDTEFRKTLYRLFCGGDRESVIS</sequence>
<dbReference type="SUPFAM" id="SSF81321">
    <property type="entry name" value="Family A G protein-coupled receptor-like"/>
    <property type="match status" value="1"/>
</dbReference>
<feature type="domain" description="G-protein coupled receptors family 1 profile" evidence="10">
    <location>
        <begin position="32"/>
        <end position="220"/>
    </location>
</feature>
<keyword evidence="3 9" id="KW-1133">Transmembrane helix</keyword>
<reference evidence="11" key="3">
    <citation type="submission" date="2023-05" db="EMBL/GenBank/DDBJ databases">
        <authorList>
            <person name="Smith C.H."/>
        </authorList>
    </citation>
    <scope>NUCLEOTIDE SEQUENCE</scope>
    <source>
        <strain evidence="11">CHS0354</strain>
        <tissue evidence="11">Mantle</tissue>
    </source>
</reference>
<feature type="transmembrane region" description="Helical" evidence="9">
    <location>
        <begin position="93"/>
        <end position="111"/>
    </location>
</feature>
<evidence type="ECO:0000256" key="1">
    <source>
        <dbReference type="ARBA" id="ARBA00004141"/>
    </source>
</evidence>
<dbReference type="AlphaFoldDB" id="A0AAE0W4L4"/>
<feature type="transmembrane region" description="Helical" evidence="9">
    <location>
        <begin position="52"/>
        <end position="73"/>
    </location>
</feature>
<reference evidence="11" key="1">
    <citation type="journal article" date="2021" name="Genome Biol. Evol.">
        <title>A High-Quality Reference Genome for a Parasitic Bivalve with Doubly Uniparental Inheritance (Bivalvia: Unionida).</title>
        <authorList>
            <person name="Smith C.H."/>
        </authorList>
    </citation>
    <scope>NUCLEOTIDE SEQUENCE</scope>
    <source>
        <strain evidence="11">CHS0354</strain>
    </source>
</reference>
<evidence type="ECO:0000313" key="11">
    <source>
        <dbReference type="EMBL" id="KAK3600884.1"/>
    </source>
</evidence>
<dbReference type="Proteomes" id="UP001195483">
    <property type="component" value="Unassembled WGS sequence"/>
</dbReference>
<dbReference type="GO" id="GO:0004930">
    <property type="term" value="F:G protein-coupled receptor activity"/>
    <property type="evidence" value="ECO:0007669"/>
    <property type="project" value="UniProtKB-KW"/>
</dbReference>
<evidence type="ECO:0000256" key="2">
    <source>
        <dbReference type="ARBA" id="ARBA00022692"/>
    </source>
</evidence>
<evidence type="ECO:0000256" key="8">
    <source>
        <dbReference type="SAM" id="MobiDB-lite"/>
    </source>
</evidence>
<evidence type="ECO:0000256" key="6">
    <source>
        <dbReference type="ARBA" id="ARBA00023170"/>
    </source>
</evidence>
<comment type="caution">
    <text evidence="11">The sequence shown here is derived from an EMBL/GenBank/DDBJ whole genome shotgun (WGS) entry which is preliminary data.</text>
</comment>
<comment type="subcellular location">
    <subcellularLocation>
        <location evidence="1">Membrane</location>
        <topology evidence="1">Multi-pass membrane protein</topology>
    </subcellularLocation>
</comment>